<proteinExistence type="inferred from homology"/>
<dbReference type="EMBL" id="KB445815">
    <property type="protein sequence ID" value="EMD31750.1"/>
    <property type="molecule type" value="Genomic_DNA"/>
</dbReference>
<dbReference type="InterPro" id="IPR045116">
    <property type="entry name" value="Clp1/Grc3"/>
</dbReference>
<dbReference type="OrthoDB" id="2405412at2759"/>
<evidence type="ECO:0000256" key="1">
    <source>
        <dbReference type="ARBA" id="ARBA00011003"/>
    </source>
</evidence>
<evidence type="ECO:0000256" key="6">
    <source>
        <dbReference type="ARBA" id="ARBA00022777"/>
    </source>
</evidence>
<organism evidence="10 11">
    <name type="scientific">Ceriporiopsis subvermispora (strain B)</name>
    <name type="common">White-rot fungus</name>
    <name type="synonym">Gelatoporia subvermispora</name>
    <dbReference type="NCBI Taxonomy" id="914234"/>
    <lineage>
        <taxon>Eukaryota</taxon>
        <taxon>Fungi</taxon>
        <taxon>Dikarya</taxon>
        <taxon>Basidiomycota</taxon>
        <taxon>Agaricomycotina</taxon>
        <taxon>Agaricomycetes</taxon>
        <taxon>Polyporales</taxon>
        <taxon>Gelatoporiaceae</taxon>
        <taxon>Gelatoporia</taxon>
    </lineage>
</organism>
<evidence type="ECO:0000313" key="10">
    <source>
        <dbReference type="EMBL" id="EMD31750.1"/>
    </source>
</evidence>
<feature type="region of interest" description="Disordered" evidence="8">
    <location>
        <begin position="1"/>
        <end position="173"/>
    </location>
</feature>
<evidence type="ECO:0000256" key="8">
    <source>
        <dbReference type="SAM" id="MobiDB-lite"/>
    </source>
</evidence>
<dbReference type="GO" id="GO:0000448">
    <property type="term" value="P:cleavage in ITS2 between 5.8S rRNA and LSU-rRNA of tricistronic rRNA transcript (SSU-rRNA, 5.8S rRNA, LSU-rRNA)"/>
    <property type="evidence" value="ECO:0007669"/>
    <property type="project" value="TreeGrafter"/>
</dbReference>
<comment type="similarity">
    <text evidence="1">Belongs to the Clp1 family. NOL9/GRC3 subfamily.</text>
</comment>
<sequence>MLSAVAARKLRLQTKEPASPAAPVQKSPSLSPSPPAPEVTPASRTGTPKRRASDQTPKSRKRKKQQHKPAEETRVRYFEQEDSFHKQEDVIPVEDDEDASAASVSDSDDALDSVDFSRAPGNSYQPLVQAAKSGSRRRAWSPSAPLPDSSEEEDGDNEDEPTPVQLGTHSAHAVSEQATAELTNFQLLVDTNTFHITAEDLLPLRLEAPFNKQRGTLFLLSVSATLALTGTYALTVLRGAVSLGGVTLAASGVTHRVFAPRSAPLPVIVSAQGDDRDLDSTPLPARIRSAVHGGATIVLVQELHTGVEDLGRVCRTFEGVFKPSKWQSAAGSELKLQGAHIVTGPVQDVAPMVVPPSWETAVANCLPSDAGSMEQIHTRRVYLVKGPRNSGKSTFARMLLNNLTTRYRRVAFLECDIGQSEFTPGGMVSLNIVDRPQFGPPFTHPSVPFAAHYIGATSPRASPTLYLESIYALIQTYNIDVQHALLDDDMLGTTGLDDRITDHIPLVVNTMGWTKGLGSDLSKKIEEMLEASDVFEMEPPPSEEIWAAPARTQPGYDSQDGGVTARMLEPIAPSVLSNYYTAADYRALAVLSYFHSVFPHVTPPLVSPTASSWDTTLPLCARLPYEVDWSVAVDRVVLTGAGMEDVVPAEIERVLNGAVIGLVSHELGAFDSPSEDDDSDTSNSAPRIPYTQGAPAPVPSTSRCVGLALVRAVAPLPETALHVLTPVPPALLAGARTLVKGELELPVWGMLDFRTGDAGDVTGLERARLPFLRWGKGEGAGGGKRRVRRNLMRKGQM</sequence>
<dbReference type="GO" id="GO:0051731">
    <property type="term" value="F:polynucleotide 5'-hydroxyl-kinase activity"/>
    <property type="evidence" value="ECO:0007669"/>
    <property type="project" value="InterPro"/>
</dbReference>
<keyword evidence="11" id="KW-1185">Reference proteome</keyword>
<evidence type="ECO:0000256" key="5">
    <source>
        <dbReference type="ARBA" id="ARBA00022741"/>
    </source>
</evidence>
<evidence type="ECO:0000256" key="3">
    <source>
        <dbReference type="ARBA" id="ARBA00019824"/>
    </source>
</evidence>
<accession>M2QI34</accession>
<reference evidence="10 11" key="1">
    <citation type="journal article" date="2012" name="Proc. Natl. Acad. Sci. U.S.A.">
        <title>Comparative genomics of Ceriporiopsis subvermispora and Phanerochaete chrysosporium provide insight into selective ligninolysis.</title>
        <authorList>
            <person name="Fernandez-Fueyo E."/>
            <person name="Ruiz-Duenas F.J."/>
            <person name="Ferreira P."/>
            <person name="Floudas D."/>
            <person name="Hibbett D.S."/>
            <person name="Canessa P."/>
            <person name="Larrondo L.F."/>
            <person name="James T.Y."/>
            <person name="Seelenfreund D."/>
            <person name="Lobos S."/>
            <person name="Polanco R."/>
            <person name="Tello M."/>
            <person name="Honda Y."/>
            <person name="Watanabe T."/>
            <person name="Watanabe T."/>
            <person name="Ryu J.S."/>
            <person name="Kubicek C.P."/>
            <person name="Schmoll M."/>
            <person name="Gaskell J."/>
            <person name="Hammel K.E."/>
            <person name="St John F.J."/>
            <person name="Vanden Wymelenberg A."/>
            <person name="Sabat G."/>
            <person name="Splinter BonDurant S."/>
            <person name="Syed K."/>
            <person name="Yadav J.S."/>
            <person name="Doddapaneni H."/>
            <person name="Subramanian V."/>
            <person name="Lavin J.L."/>
            <person name="Oguiza J.A."/>
            <person name="Perez G."/>
            <person name="Pisabarro A.G."/>
            <person name="Ramirez L."/>
            <person name="Santoyo F."/>
            <person name="Master E."/>
            <person name="Coutinho P.M."/>
            <person name="Henrissat B."/>
            <person name="Lombard V."/>
            <person name="Magnuson J.K."/>
            <person name="Kuees U."/>
            <person name="Hori C."/>
            <person name="Igarashi K."/>
            <person name="Samejima M."/>
            <person name="Held B.W."/>
            <person name="Barry K.W."/>
            <person name="LaButti K.M."/>
            <person name="Lapidus A."/>
            <person name="Lindquist E.A."/>
            <person name="Lucas S.M."/>
            <person name="Riley R."/>
            <person name="Salamov A.A."/>
            <person name="Hoffmeister D."/>
            <person name="Schwenk D."/>
            <person name="Hadar Y."/>
            <person name="Yarden O."/>
            <person name="de Vries R.P."/>
            <person name="Wiebenga A."/>
            <person name="Stenlid J."/>
            <person name="Eastwood D."/>
            <person name="Grigoriev I.V."/>
            <person name="Berka R.M."/>
            <person name="Blanchette R.A."/>
            <person name="Kersten P."/>
            <person name="Martinez A.T."/>
            <person name="Vicuna R."/>
            <person name="Cullen D."/>
        </authorList>
    </citation>
    <scope>NUCLEOTIDE SEQUENCE [LARGE SCALE GENOMIC DNA]</scope>
    <source>
        <strain evidence="10 11">B</strain>
    </source>
</reference>
<feature type="compositionally biased region" description="Basic and acidic residues" evidence="8">
    <location>
        <begin position="68"/>
        <end position="89"/>
    </location>
</feature>
<dbReference type="AlphaFoldDB" id="M2QI34"/>
<dbReference type="STRING" id="914234.M2QI34"/>
<evidence type="ECO:0000256" key="4">
    <source>
        <dbReference type="ARBA" id="ARBA00022679"/>
    </source>
</evidence>
<gene>
    <name evidence="10" type="ORF">CERSUDRAFT_144572</name>
</gene>
<protein>
    <recommendedName>
        <fullName evidence="3">Polynucleotide 5'-hydroxyl-kinase GRC3</fullName>
    </recommendedName>
    <alternativeName>
        <fullName evidence="2">Polynucleotide 5'-hydroxyl-kinase grc3</fullName>
    </alternativeName>
</protein>
<feature type="compositionally biased region" description="Acidic residues" evidence="8">
    <location>
        <begin position="149"/>
        <end position="161"/>
    </location>
</feature>
<dbReference type="GO" id="GO:0005634">
    <property type="term" value="C:nucleus"/>
    <property type="evidence" value="ECO:0007669"/>
    <property type="project" value="TreeGrafter"/>
</dbReference>
<feature type="domain" description="Clp1 P-loop" evidence="9">
    <location>
        <begin position="386"/>
        <end position="595"/>
    </location>
</feature>
<keyword evidence="6" id="KW-0418">Kinase</keyword>
<dbReference type="HOGENOM" id="CLU_010345_0_0_1"/>
<dbReference type="InterPro" id="IPR032319">
    <property type="entry name" value="CLP1_P"/>
</dbReference>
<dbReference type="GO" id="GO:0005524">
    <property type="term" value="F:ATP binding"/>
    <property type="evidence" value="ECO:0007669"/>
    <property type="project" value="UniProtKB-KW"/>
</dbReference>
<keyword evidence="7" id="KW-0067">ATP-binding</keyword>
<dbReference type="Pfam" id="PF16575">
    <property type="entry name" value="CLP1_P"/>
    <property type="match status" value="1"/>
</dbReference>
<evidence type="ECO:0000259" key="9">
    <source>
        <dbReference type="Pfam" id="PF16575"/>
    </source>
</evidence>
<feature type="region of interest" description="Disordered" evidence="8">
    <location>
        <begin position="671"/>
        <end position="699"/>
    </location>
</feature>
<evidence type="ECO:0000256" key="7">
    <source>
        <dbReference type="ARBA" id="ARBA00022840"/>
    </source>
</evidence>
<feature type="compositionally biased region" description="Basic residues" evidence="8">
    <location>
        <begin position="58"/>
        <end position="67"/>
    </location>
</feature>
<evidence type="ECO:0000313" key="11">
    <source>
        <dbReference type="Proteomes" id="UP000016930"/>
    </source>
</evidence>
<keyword evidence="5" id="KW-0547">Nucleotide-binding</keyword>
<dbReference type="SUPFAM" id="SSF52540">
    <property type="entry name" value="P-loop containing nucleoside triphosphate hydrolases"/>
    <property type="match status" value="1"/>
</dbReference>
<name>M2QI34_CERS8</name>
<keyword evidence="4" id="KW-0808">Transferase</keyword>
<evidence type="ECO:0000256" key="2">
    <source>
        <dbReference type="ARBA" id="ARBA00018706"/>
    </source>
</evidence>
<dbReference type="InterPro" id="IPR027417">
    <property type="entry name" value="P-loop_NTPase"/>
</dbReference>
<dbReference type="PANTHER" id="PTHR12755:SF3">
    <property type="entry name" value="POLYNUCLEOTIDE 5'-HYDROXYL-KINASE NOL9"/>
    <property type="match status" value="1"/>
</dbReference>
<dbReference type="Gene3D" id="3.40.50.300">
    <property type="entry name" value="P-loop containing nucleotide triphosphate hydrolases"/>
    <property type="match status" value="1"/>
</dbReference>
<dbReference type="Proteomes" id="UP000016930">
    <property type="component" value="Unassembled WGS sequence"/>
</dbReference>
<dbReference type="PANTHER" id="PTHR12755">
    <property type="entry name" value="CLEAVAGE/POLYADENYLATION FACTOR IA SUBUNIT CLP1P"/>
    <property type="match status" value="1"/>
</dbReference>